<gene>
    <name evidence="1" type="ORF">EG327_008510</name>
</gene>
<sequence length="161" mass="17581">MDEPASPPISITITDAPTSIPSANIPVTLTLLSSSLPHNHEHTFHGLTDSHGQLNAEWVPRPHSSAMHSGVLHSGSTHSDNPNPLPLDAVFEEANGKMVWACRIEVKDYFEGKGLRPLLPEVEFKILTEGYFGAGGRGVKRETWDFRVMIGEEGFAIERSG</sequence>
<dbReference type="EMBL" id="WNWR01000533">
    <property type="protein sequence ID" value="KAE9975226.1"/>
    <property type="molecule type" value="Genomic_DNA"/>
</dbReference>
<proteinExistence type="predicted"/>
<keyword evidence="2" id="KW-1185">Reference proteome</keyword>
<accession>A0A8H3UR78</accession>
<evidence type="ECO:0000313" key="1">
    <source>
        <dbReference type="EMBL" id="KAE9975226.1"/>
    </source>
</evidence>
<evidence type="ECO:0000313" key="2">
    <source>
        <dbReference type="Proteomes" id="UP000490939"/>
    </source>
</evidence>
<dbReference type="Proteomes" id="UP000490939">
    <property type="component" value="Unassembled WGS sequence"/>
</dbReference>
<dbReference type="SUPFAM" id="SSF49472">
    <property type="entry name" value="Transthyretin (synonym: prealbumin)"/>
    <property type="match status" value="1"/>
</dbReference>
<organism evidence="1 2">
    <name type="scientific">Venturia inaequalis</name>
    <name type="common">Apple scab fungus</name>
    <dbReference type="NCBI Taxonomy" id="5025"/>
    <lineage>
        <taxon>Eukaryota</taxon>
        <taxon>Fungi</taxon>
        <taxon>Dikarya</taxon>
        <taxon>Ascomycota</taxon>
        <taxon>Pezizomycotina</taxon>
        <taxon>Dothideomycetes</taxon>
        <taxon>Pleosporomycetidae</taxon>
        <taxon>Venturiales</taxon>
        <taxon>Venturiaceae</taxon>
        <taxon>Venturia</taxon>
    </lineage>
</organism>
<dbReference type="Gene3D" id="2.60.40.180">
    <property type="entry name" value="Transthyretin/hydroxyisourate hydrolase domain"/>
    <property type="match status" value="1"/>
</dbReference>
<comment type="caution">
    <text evidence="1">The sequence shown here is derived from an EMBL/GenBank/DDBJ whole genome shotgun (WGS) entry which is preliminary data.</text>
</comment>
<dbReference type="InterPro" id="IPR036817">
    <property type="entry name" value="Transthyretin/HIU_hydrolase_sf"/>
</dbReference>
<dbReference type="AlphaFoldDB" id="A0A8H3UR78"/>
<protein>
    <submittedName>
        <fullName evidence="1">Uncharacterized protein</fullName>
    </submittedName>
</protein>
<name>A0A8H3UR78_VENIN</name>
<reference evidence="1 2" key="1">
    <citation type="submission" date="2019-07" db="EMBL/GenBank/DDBJ databases">
        <title>Venturia inaequalis Genome Resource.</title>
        <authorList>
            <person name="Lichtner F.J."/>
        </authorList>
    </citation>
    <scope>NUCLEOTIDE SEQUENCE [LARGE SCALE GENOMIC DNA]</scope>
    <source>
        <strain evidence="1 2">DMI_063113</strain>
    </source>
</reference>